<protein>
    <recommendedName>
        <fullName evidence="7">Thioredoxin domain-containing protein</fullName>
    </recommendedName>
</protein>
<name>A0A397B026_APHAT</name>
<reference evidence="8 9" key="1">
    <citation type="submission" date="2018-08" db="EMBL/GenBank/DDBJ databases">
        <title>Aphanomyces genome sequencing and annotation.</title>
        <authorList>
            <person name="Minardi D."/>
            <person name="Oidtmann B."/>
            <person name="Van Der Giezen M."/>
            <person name="Studholme D.J."/>
        </authorList>
    </citation>
    <scope>NUCLEOTIDE SEQUENCE [LARGE SCALE GENOMIC DNA]</scope>
    <source>
        <strain evidence="8 9">Yx</strain>
    </source>
</reference>
<feature type="transmembrane region" description="Helical" evidence="6">
    <location>
        <begin position="133"/>
        <end position="157"/>
    </location>
</feature>
<feature type="region of interest" description="Disordered" evidence="5">
    <location>
        <begin position="1"/>
        <end position="28"/>
    </location>
</feature>
<comment type="subcellular location">
    <subcellularLocation>
        <location evidence="1">Membrane</location>
        <topology evidence="1">Multi-pass membrane protein</topology>
    </subcellularLocation>
</comment>
<accession>A0A397B026</accession>
<dbReference type="PROSITE" id="PS51352">
    <property type="entry name" value="THIOREDOXIN_2"/>
    <property type="match status" value="1"/>
</dbReference>
<feature type="transmembrane region" description="Helical" evidence="6">
    <location>
        <begin position="163"/>
        <end position="184"/>
    </location>
</feature>
<dbReference type="InterPro" id="IPR017937">
    <property type="entry name" value="Thioredoxin_CS"/>
</dbReference>
<evidence type="ECO:0000313" key="8">
    <source>
        <dbReference type="EMBL" id="RHY11499.1"/>
    </source>
</evidence>
<gene>
    <name evidence="8" type="ORF">DYB25_005991</name>
</gene>
<evidence type="ECO:0000256" key="1">
    <source>
        <dbReference type="ARBA" id="ARBA00004141"/>
    </source>
</evidence>
<dbReference type="GO" id="GO:0034976">
    <property type="term" value="P:response to endoplasmic reticulum stress"/>
    <property type="evidence" value="ECO:0007669"/>
    <property type="project" value="TreeGrafter"/>
</dbReference>
<organism evidence="8 9">
    <name type="scientific">Aphanomyces astaci</name>
    <name type="common">Crayfish plague agent</name>
    <dbReference type="NCBI Taxonomy" id="112090"/>
    <lineage>
        <taxon>Eukaryota</taxon>
        <taxon>Sar</taxon>
        <taxon>Stramenopiles</taxon>
        <taxon>Oomycota</taxon>
        <taxon>Saprolegniomycetes</taxon>
        <taxon>Saprolegniales</taxon>
        <taxon>Verrucalvaceae</taxon>
        <taxon>Aphanomyces</taxon>
    </lineage>
</organism>
<dbReference type="Proteomes" id="UP000266239">
    <property type="component" value="Unassembled WGS sequence"/>
</dbReference>
<dbReference type="EMBL" id="QUTA01006353">
    <property type="protein sequence ID" value="RHY11499.1"/>
    <property type="molecule type" value="Genomic_DNA"/>
</dbReference>
<dbReference type="GO" id="GO:0005788">
    <property type="term" value="C:endoplasmic reticulum lumen"/>
    <property type="evidence" value="ECO:0007669"/>
    <property type="project" value="TreeGrafter"/>
</dbReference>
<dbReference type="PRINTS" id="PR00421">
    <property type="entry name" value="THIOREDOXIN"/>
</dbReference>
<evidence type="ECO:0000256" key="4">
    <source>
        <dbReference type="ARBA" id="ARBA00023136"/>
    </source>
</evidence>
<dbReference type="VEuPathDB" id="FungiDB:H257_04831"/>
<dbReference type="InterPro" id="IPR013714">
    <property type="entry name" value="Golgi_TVP15"/>
</dbReference>
<dbReference type="Gene3D" id="3.40.30.10">
    <property type="entry name" value="Glutaredoxin"/>
    <property type="match status" value="1"/>
</dbReference>
<dbReference type="GO" id="GO:0016020">
    <property type="term" value="C:membrane"/>
    <property type="evidence" value="ECO:0007669"/>
    <property type="project" value="UniProtKB-SubCell"/>
</dbReference>
<feature type="transmembrane region" description="Helical" evidence="6">
    <location>
        <begin position="76"/>
        <end position="96"/>
    </location>
</feature>
<sequence length="454" mass="49293">MEDNSTPSTAASPVAKPVTAEKPAEASTPVATPVPVAVPVAAAVPSSERSALLPASSSDTAITKFKQMEIERINGYLRLVNLVMGLALGWLGLYHFYHLNSYKGFMSSLFITVQALLIVLFELRENFPNASKIVHDYLGFMYTAYGRGALFFVIGTWCPTQGPYGVAVGVCFIILALLNFFIILQHPGYKNAMSVRHIRIEEGEEDDEVPHYGTTPEKAGDIKINMPKFVCCIRRTYVCALRSLPNPNCLNPNMPAFRSLLLLLSMALLCAASNVVDLTSDSFEHLTQASTGATTGDWLVEFYAPWCGHCKSLAPVFEQVADELKGTVNVAKVDVTANAPLGQRFAIKGFPTILFFHEGSMYEYESARTKEALVAFAEGGFASAANTPVPGVPSVVDTITKELDVVRRDVVQLLGTKKNAIVAIFASGLTIGLLLGCFCNCFTSRPIATKQKRN</sequence>
<evidence type="ECO:0000256" key="5">
    <source>
        <dbReference type="SAM" id="MobiDB-lite"/>
    </source>
</evidence>
<dbReference type="InterPro" id="IPR013766">
    <property type="entry name" value="Thioredoxin_domain"/>
</dbReference>
<evidence type="ECO:0000256" key="6">
    <source>
        <dbReference type="SAM" id="Phobius"/>
    </source>
</evidence>
<evidence type="ECO:0000256" key="3">
    <source>
        <dbReference type="ARBA" id="ARBA00022989"/>
    </source>
</evidence>
<feature type="domain" description="Thioredoxin" evidence="7">
    <location>
        <begin position="261"/>
        <end position="408"/>
    </location>
</feature>
<dbReference type="PROSITE" id="PS00194">
    <property type="entry name" value="THIOREDOXIN_1"/>
    <property type="match status" value="1"/>
</dbReference>
<feature type="transmembrane region" description="Helical" evidence="6">
    <location>
        <begin position="420"/>
        <end position="443"/>
    </location>
</feature>
<feature type="compositionally biased region" description="Polar residues" evidence="5">
    <location>
        <begin position="1"/>
        <end position="11"/>
    </location>
</feature>
<keyword evidence="2 6" id="KW-0812">Transmembrane</keyword>
<dbReference type="CDD" id="cd02961">
    <property type="entry name" value="PDI_a_family"/>
    <property type="match status" value="1"/>
</dbReference>
<dbReference type="SUPFAM" id="SSF52833">
    <property type="entry name" value="Thioredoxin-like"/>
    <property type="match status" value="1"/>
</dbReference>
<keyword evidence="3 6" id="KW-1133">Transmembrane helix</keyword>
<dbReference type="PANTHER" id="PTHR45815:SF3">
    <property type="entry name" value="PROTEIN DISULFIDE-ISOMERASE A6"/>
    <property type="match status" value="1"/>
</dbReference>
<dbReference type="VEuPathDB" id="FungiDB:H257_04832"/>
<dbReference type="Pfam" id="PF08507">
    <property type="entry name" value="COPI_assoc"/>
    <property type="match status" value="1"/>
</dbReference>
<comment type="caution">
    <text evidence="8">The sequence shown here is derived from an EMBL/GenBank/DDBJ whole genome shotgun (WGS) entry which is preliminary data.</text>
</comment>
<evidence type="ECO:0000259" key="7">
    <source>
        <dbReference type="PROSITE" id="PS51352"/>
    </source>
</evidence>
<dbReference type="AlphaFoldDB" id="A0A397B026"/>
<evidence type="ECO:0000313" key="9">
    <source>
        <dbReference type="Proteomes" id="UP000266239"/>
    </source>
</evidence>
<dbReference type="InterPro" id="IPR036249">
    <property type="entry name" value="Thioredoxin-like_sf"/>
</dbReference>
<keyword evidence="4 6" id="KW-0472">Membrane</keyword>
<feature type="transmembrane region" description="Helical" evidence="6">
    <location>
        <begin position="102"/>
        <end position="121"/>
    </location>
</feature>
<evidence type="ECO:0000256" key="2">
    <source>
        <dbReference type="ARBA" id="ARBA00022692"/>
    </source>
</evidence>
<dbReference type="PANTHER" id="PTHR45815">
    <property type="entry name" value="PROTEIN DISULFIDE-ISOMERASE A6"/>
    <property type="match status" value="1"/>
</dbReference>
<dbReference type="GO" id="GO:0015035">
    <property type="term" value="F:protein-disulfide reductase activity"/>
    <property type="evidence" value="ECO:0007669"/>
    <property type="project" value="TreeGrafter"/>
</dbReference>
<dbReference type="Pfam" id="PF00085">
    <property type="entry name" value="Thioredoxin"/>
    <property type="match status" value="1"/>
</dbReference>
<proteinExistence type="predicted"/>